<dbReference type="Pfam" id="PF00196">
    <property type="entry name" value="GerE"/>
    <property type="match status" value="1"/>
</dbReference>
<dbReference type="InterPro" id="IPR005143">
    <property type="entry name" value="TF_LuxR_autoind-bd_dom"/>
</dbReference>
<evidence type="ECO:0000256" key="3">
    <source>
        <dbReference type="ARBA" id="ARBA00023163"/>
    </source>
</evidence>
<dbReference type="PANTHER" id="PTHR44688:SF16">
    <property type="entry name" value="DNA-BINDING TRANSCRIPTIONAL ACTIVATOR DEVR_DOSR"/>
    <property type="match status" value="1"/>
</dbReference>
<dbReference type="PRINTS" id="PR00038">
    <property type="entry name" value="HTHLUXR"/>
</dbReference>
<dbReference type="PANTHER" id="PTHR44688">
    <property type="entry name" value="DNA-BINDING TRANSCRIPTIONAL ACTIVATOR DEVR_DOSR"/>
    <property type="match status" value="1"/>
</dbReference>
<evidence type="ECO:0000313" key="6">
    <source>
        <dbReference type="Proteomes" id="UP000366945"/>
    </source>
</evidence>
<dbReference type="Gene3D" id="1.10.10.10">
    <property type="entry name" value="Winged helix-like DNA-binding domain superfamily/Winged helix DNA-binding domain"/>
    <property type="match status" value="1"/>
</dbReference>
<dbReference type="Proteomes" id="UP000366945">
    <property type="component" value="Unassembled WGS sequence"/>
</dbReference>
<accession>A0A5E4VF30</accession>
<dbReference type="Gene3D" id="3.30.450.80">
    <property type="entry name" value="Transcription factor LuxR-like, autoinducer-binding domain"/>
    <property type="match status" value="1"/>
</dbReference>
<dbReference type="InterPro" id="IPR036388">
    <property type="entry name" value="WH-like_DNA-bd_sf"/>
</dbReference>
<dbReference type="InterPro" id="IPR016032">
    <property type="entry name" value="Sig_transdc_resp-reg_C-effctor"/>
</dbReference>
<keyword evidence="3" id="KW-0804">Transcription</keyword>
<keyword evidence="1" id="KW-0805">Transcription regulation</keyword>
<keyword evidence="6" id="KW-1185">Reference proteome</keyword>
<dbReference type="OrthoDB" id="9774661at2"/>
<protein>
    <submittedName>
        <fullName evidence="5">Transcriptional activator protein LasR</fullName>
    </submittedName>
</protein>
<gene>
    <name evidence="5" type="primary">lasR_1</name>
    <name evidence="5" type="ORF">PPN31114_02640</name>
</gene>
<dbReference type="EMBL" id="CABPSK010000002">
    <property type="protein sequence ID" value="VVE10917.1"/>
    <property type="molecule type" value="Genomic_DNA"/>
</dbReference>
<dbReference type="InterPro" id="IPR036693">
    <property type="entry name" value="TF_LuxR_autoind-bd_dom_sf"/>
</dbReference>
<dbReference type="AlphaFoldDB" id="A0A5E4VF30"/>
<evidence type="ECO:0000256" key="2">
    <source>
        <dbReference type="ARBA" id="ARBA00023125"/>
    </source>
</evidence>
<dbReference type="GO" id="GO:0003677">
    <property type="term" value="F:DNA binding"/>
    <property type="evidence" value="ECO:0007669"/>
    <property type="project" value="UniProtKB-KW"/>
</dbReference>
<dbReference type="CDD" id="cd06170">
    <property type="entry name" value="LuxR_C_like"/>
    <property type="match status" value="1"/>
</dbReference>
<evidence type="ECO:0000256" key="1">
    <source>
        <dbReference type="ARBA" id="ARBA00023015"/>
    </source>
</evidence>
<dbReference type="InterPro" id="IPR000792">
    <property type="entry name" value="Tscrpt_reg_LuxR_C"/>
</dbReference>
<dbReference type="RefSeq" id="WP_150679908.1">
    <property type="nucleotide sequence ID" value="NZ_CABPSK010000002.1"/>
</dbReference>
<dbReference type="PROSITE" id="PS50043">
    <property type="entry name" value="HTH_LUXR_2"/>
    <property type="match status" value="1"/>
</dbReference>
<evidence type="ECO:0000259" key="4">
    <source>
        <dbReference type="PROSITE" id="PS50043"/>
    </source>
</evidence>
<evidence type="ECO:0000313" key="5">
    <source>
        <dbReference type="EMBL" id="VVE10917.1"/>
    </source>
</evidence>
<proteinExistence type="predicted"/>
<feature type="domain" description="HTH luxR-type" evidence="4">
    <location>
        <begin position="175"/>
        <end position="240"/>
    </location>
</feature>
<keyword evidence="2" id="KW-0238">DNA-binding</keyword>
<organism evidence="5 6">
    <name type="scientific">Pandoraea pneumonica</name>
    <dbReference type="NCBI Taxonomy" id="2508299"/>
    <lineage>
        <taxon>Bacteria</taxon>
        <taxon>Pseudomonadati</taxon>
        <taxon>Pseudomonadota</taxon>
        <taxon>Betaproteobacteria</taxon>
        <taxon>Burkholderiales</taxon>
        <taxon>Burkholderiaceae</taxon>
        <taxon>Pandoraea</taxon>
    </lineage>
</organism>
<dbReference type="GO" id="GO:0006355">
    <property type="term" value="P:regulation of DNA-templated transcription"/>
    <property type="evidence" value="ECO:0007669"/>
    <property type="project" value="InterPro"/>
</dbReference>
<dbReference type="SUPFAM" id="SSF75516">
    <property type="entry name" value="Pheromone-binding domain of LuxR-like quorum-sensing transcription factors"/>
    <property type="match status" value="1"/>
</dbReference>
<reference evidence="5 6" key="1">
    <citation type="submission" date="2019-08" db="EMBL/GenBank/DDBJ databases">
        <authorList>
            <person name="Peeters C."/>
        </authorList>
    </citation>
    <scope>NUCLEOTIDE SEQUENCE [LARGE SCALE GENOMIC DNA]</scope>
    <source>
        <strain evidence="5 6">LMG 31114</strain>
    </source>
</reference>
<name>A0A5E4VF30_9BURK</name>
<dbReference type="SUPFAM" id="SSF46894">
    <property type="entry name" value="C-terminal effector domain of the bipartite response regulators"/>
    <property type="match status" value="1"/>
</dbReference>
<sequence length="257" mass="28550">MRCAILHAFADGLQTLQSANDFDVLHAKLQSLCELLRYRHFRYQGQFTLARGDTAQPQVSNYPEAWLRRYDERGYAALDPVLAKAGTQLTPVEWTPDLFTTPDAARLRSEQAAAGLRMGVTYPVFAPSGAPGILSLAAPDVRPRPRLRAWTLHLGATLAMHVHDAARRIVQREAAPASPPVLTPRERECLQWVARGKTSWEIGRILTISEHGVVFHLRSVMRKFDVSSRHRAATLASEYGLLDEDCRGALTQTAATS</sequence>
<dbReference type="GeneID" id="300404665"/>
<dbReference type="Pfam" id="PF03472">
    <property type="entry name" value="Autoind_bind"/>
    <property type="match status" value="1"/>
</dbReference>
<dbReference type="SMART" id="SM00421">
    <property type="entry name" value="HTH_LUXR"/>
    <property type="match status" value="1"/>
</dbReference>